<sequence length="108" mass="12796">MHRYARFRAENGHELQLYLTFPPESTFSEQDMLNYFNNFGPVQEVRIPSQVQRMFRVVALVYPETAALVLTKTNPHYICGSQAPVKPYRENEDKVHDQFNYHQDFRDA</sequence>
<reference evidence="6 7" key="1">
    <citation type="submission" date="2024-06" db="EMBL/GenBank/DDBJ databases">
        <title>A chromosome level genome sequence of Diviner's sage (Salvia divinorum).</title>
        <authorList>
            <person name="Ford S.A."/>
            <person name="Ro D.-K."/>
            <person name="Ness R.W."/>
            <person name="Phillips M.A."/>
        </authorList>
    </citation>
    <scope>NUCLEOTIDE SEQUENCE [LARGE SCALE GENOMIC DNA]</scope>
    <source>
        <strain evidence="6">SAF-2024a</strain>
        <tissue evidence="6">Leaf</tissue>
    </source>
</reference>
<gene>
    <name evidence="6" type="ORF">AAHA92_11154</name>
</gene>
<evidence type="ECO:0000256" key="3">
    <source>
        <dbReference type="ARBA" id="ARBA00022833"/>
    </source>
</evidence>
<dbReference type="GO" id="GO:0003677">
    <property type="term" value="F:DNA binding"/>
    <property type="evidence" value="ECO:0007669"/>
    <property type="project" value="UniProtKB-KW"/>
</dbReference>
<evidence type="ECO:0000256" key="4">
    <source>
        <dbReference type="ARBA" id="ARBA00022884"/>
    </source>
</evidence>
<dbReference type="Proteomes" id="UP001567538">
    <property type="component" value="Unassembled WGS sequence"/>
</dbReference>
<name>A0ABD1HG23_SALDI</name>
<dbReference type="EMBL" id="JBEAFC010000005">
    <property type="protein sequence ID" value="KAL1555409.1"/>
    <property type="molecule type" value="Genomic_DNA"/>
</dbReference>
<keyword evidence="1" id="KW-0479">Metal-binding</keyword>
<dbReference type="GO" id="GO:0003723">
    <property type="term" value="F:RNA binding"/>
    <property type="evidence" value="ECO:0007669"/>
    <property type="project" value="UniProtKB-KW"/>
</dbReference>
<proteinExistence type="predicted"/>
<evidence type="ECO:0000313" key="7">
    <source>
        <dbReference type="Proteomes" id="UP001567538"/>
    </source>
</evidence>
<keyword evidence="3" id="KW-0862">Zinc</keyword>
<dbReference type="PANTHER" id="PTHR24009">
    <property type="entry name" value="RNA-BINDING (RRM/RBD/RNP MOTIFS)"/>
    <property type="match status" value="1"/>
</dbReference>
<dbReference type="InterPro" id="IPR012677">
    <property type="entry name" value="Nucleotide-bd_a/b_plait_sf"/>
</dbReference>
<dbReference type="GO" id="GO:0008270">
    <property type="term" value="F:zinc ion binding"/>
    <property type="evidence" value="ECO:0007669"/>
    <property type="project" value="UniProtKB-KW"/>
</dbReference>
<keyword evidence="7" id="KW-1185">Reference proteome</keyword>
<dbReference type="PANTHER" id="PTHR24009:SF0">
    <property type="entry name" value="ZINC FINGER CCCH DOMAIN-CONTAINING PROTEIN 18"/>
    <property type="match status" value="1"/>
</dbReference>
<dbReference type="AlphaFoldDB" id="A0ABD1HG23"/>
<evidence type="ECO:0000256" key="1">
    <source>
        <dbReference type="ARBA" id="ARBA00022723"/>
    </source>
</evidence>
<accession>A0ABD1HG23</accession>
<organism evidence="6 7">
    <name type="scientific">Salvia divinorum</name>
    <name type="common">Maria pastora</name>
    <name type="synonym">Diviner's sage</name>
    <dbReference type="NCBI Taxonomy" id="28513"/>
    <lineage>
        <taxon>Eukaryota</taxon>
        <taxon>Viridiplantae</taxon>
        <taxon>Streptophyta</taxon>
        <taxon>Embryophyta</taxon>
        <taxon>Tracheophyta</taxon>
        <taxon>Spermatophyta</taxon>
        <taxon>Magnoliopsida</taxon>
        <taxon>eudicotyledons</taxon>
        <taxon>Gunneridae</taxon>
        <taxon>Pentapetalae</taxon>
        <taxon>asterids</taxon>
        <taxon>lamiids</taxon>
        <taxon>Lamiales</taxon>
        <taxon>Lamiaceae</taxon>
        <taxon>Nepetoideae</taxon>
        <taxon>Mentheae</taxon>
        <taxon>Salviinae</taxon>
        <taxon>Salvia</taxon>
        <taxon>Salvia subgen. Calosphace</taxon>
    </lineage>
</organism>
<dbReference type="InterPro" id="IPR035979">
    <property type="entry name" value="RBD_domain_sf"/>
</dbReference>
<keyword evidence="5" id="KW-0238">DNA-binding</keyword>
<keyword evidence="4" id="KW-0694">RNA-binding</keyword>
<evidence type="ECO:0000256" key="5">
    <source>
        <dbReference type="ARBA" id="ARBA00023125"/>
    </source>
</evidence>
<protein>
    <submittedName>
        <fullName evidence="6">Zinc finger CCCH domain-containing protein 18-like</fullName>
    </submittedName>
</protein>
<dbReference type="Gene3D" id="3.30.70.330">
    <property type="match status" value="1"/>
</dbReference>
<dbReference type="SUPFAM" id="SSF54928">
    <property type="entry name" value="RNA-binding domain, RBD"/>
    <property type="match status" value="1"/>
</dbReference>
<keyword evidence="2" id="KW-0863">Zinc-finger</keyword>
<evidence type="ECO:0000256" key="2">
    <source>
        <dbReference type="ARBA" id="ARBA00022771"/>
    </source>
</evidence>
<evidence type="ECO:0000313" key="6">
    <source>
        <dbReference type="EMBL" id="KAL1555409.1"/>
    </source>
</evidence>
<comment type="caution">
    <text evidence="6">The sequence shown here is derived from an EMBL/GenBank/DDBJ whole genome shotgun (WGS) entry which is preliminary data.</text>
</comment>